<dbReference type="InterPro" id="IPR036938">
    <property type="entry name" value="PAP2/HPO_sf"/>
</dbReference>
<feature type="transmembrane region" description="Helical" evidence="6">
    <location>
        <begin position="200"/>
        <end position="221"/>
    </location>
</feature>
<dbReference type="PANTHER" id="PTHR10165:SF103">
    <property type="entry name" value="PHOSPHOLIPID PHOSPHATASE HOMOLOG 1.2 HOMOLOG"/>
    <property type="match status" value="1"/>
</dbReference>
<dbReference type="RefSeq" id="XP_014246494.1">
    <property type="nucleotide sequence ID" value="XM_014391008.2"/>
</dbReference>
<organism evidence="8 9">
    <name type="scientific">Cimex lectularius</name>
    <name type="common">Bed bug</name>
    <name type="synonym">Acanthia lectularia</name>
    <dbReference type="NCBI Taxonomy" id="79782"/>
    <lineage>
        <taxon>Eukaryota</taxon>
        <taxon>Metazoa</taxon>
        <taxon>Ecdysozoa</taxon>
        <taxon>Arthropoda</taxon>
        <taxon>Hexapoda</taxon>
        <taxon>Insecta</taxon>
        <taxon>Pterygota</taxon>
        <taxon>Neoptera</taxon>
        <taxon>Paraneoptera</taxon>
        <taxon>Hemiptera</taxon>
        <taxon>Heteroptera</taxon>
        <taxon>Panheteroptera</taxon>
        <taxon>Cimicomorpha</taxon>
        <taxon>Cimicidae</taxon>
        <taxon>Cimex</taxon>
    </lineage>
</organism>
<keyword evidence="9" id="KW-1185">Reference proteome</keyword>
<dbReference type="GO" id="GO:0046839">
    <property type="term" value="P:phospholipid dephosphorylation"/>
    <property type="evidence" value="ECO:0007669"/>
    <property type="project" value="TreeGrafter"/>
</dbReference>
<dbReference type="GO" id="GO:0007165">
    <property type="term" value="P:signal transduction"/>
    <property type="evidence" value="ECO:0007669"/>
    <property type="project" value="TreeGrafter"/>
</dbReference>
<keyword evidence="5 6" id="KW-0472">Membrane</keyword>
<dbReference type="PANTHER" id="PTHR10165">
    <property type="entry name" value="LIPID PHOSPHATE PHOSPHATASE"/>
    <property type="match status" value="1"/>
</dbReference>
<evidence type="ECO:0000259" key="7">
    <source>
        <dbReference type="SMART" id="SM00014"/>
    </source>
</evidence>
<evidence type="ECO:0000313" key="8">
    <source>
        <dbReference type="EnsemblMetazoa" id="XP_014246494.1"/>
    </source>
</evidence>
<comment type="subcellular location">
    <subcellularLocation>
        <location evidence="1">Membrane</location>
        <topology evidence="1">Multi-pass membrane protein</topology>
    </subcellularLocation>
</comment>
<dbReference type="GeneID" id="106664919"/>
<comment type="similarity">
    <text evidence="2">Belongs to the PA-phosphatase related phosphoesterase family.</text>
</comment>
<name>A0A8I6TFH2_CIMLE</name>
<dbReference type="InterPro" id="IPR043216">
    <property type="entry name" value="PAP-like"/>
</dbReference>
<feature type="transmembrane region" description="Helical" evidence="6">
    <location>
        <begin position="59"/>
        <end position="79"/>
    </location>
</feature>
<dbReference type="GO" id="GO:0006644">
    <property type="term" value="P:phospholipid metabolic process"/>
    <property type="evidence" value="ECO:0007669"/>
    <property type="project" value="InterPro"/>
</dbReference>
<feature type="domain" description="Phosphatidic acid phosphatase type 2/haloperoxidase" evidence="7">
    <location>
        <begin position="95"/>
        <end position="242"/>
    </location>
</feature>
<dbReference type="Proteomes" id="UP000494040">
    <property type="component" value="Unassembled WGS sequence"/>
</dbReference>
<dbReference type="EnsemblMetazoa" id="XM_014391008.2">
    <property type="protein sequence ID" value="XP_014246494.1"/>
    <property type="gene ID" value="LOC106664919"/>
</dbReference>
<dbReference type="OrthoDB" id="8907274at2759"/>
<dbReference type="Pfam" id="PF01569">
    <property type="entry name" value="PAP2"/>
    <property type="match status" value="1"/>
</dbReference>
<dbReference type="GO" id="GO:0008195">
    <property type="term" value="F:phosphatidate phosphatase activity"/>
    <property type="evidence" value="ECO:0007669"/>
    <property type="project" value="TreeGrafter"/>
</dbReference>
<evidence type="ECO:0000313" key="9">
    <source>
        <dbReference type="Proteomes" id="UP000494040"/>
    </source>
</evidence>
<keyword evidence="4 6" id="KW-1133">Transmembrane helix</keyword>
<dbReference type="KEGG" id="clec:106664919"/>
<dbReference type="AlphaFoldDB" id="A0A8I6TFH2"/>
<evidence type="ECO:0000256" key="5">
    <source>
        <dbReference type="ARBA" id="ARBA00023136"/>
    </source>
</evidence>
<sequence length="250" mass="27850">MGRVMWAVSRDVGFALLSTLFSSFITIMFRPSVLGFDCRNFSIMYPKKESTIGDTNMRIISDVFPICFIIVYELINCSLSKTARVVSKSAIVLNVLNMAAVYQTAYNTLEGIGNAIKLSAGELKPYFFEACQPDVNCSDPSINSHFVNDYHCAGDIYIVNAARMSFPSQHAYSTTMAIVYVCLFVDHKIKWEGINIGKRLFQFLLISLAMFVGLCGIVDHHHHYADVAVGFCLGTVTAFVASHATEWFDI</sequence>
<protein>
    <recommendedName>
        <fullName evidence="7">Phosphatidic acid phosphatase type 2/haloperoxidase domain-containing protein</fullName>
    </recommendedName>
</protein>
<dbReference type="SUPFAM" id="SSF48317">
    <property type="entry name" value="Acid phosphatase/Vanadium-dependent haloperoxidase"/>
    <property type="match status" value="1"/>
</dbReference>
<proteinExistence type="inferred from homology"/>
<evidence type="ECO:0000256" key="4">
    <source>
        <dbReference type="ARBA" id="ARBA00022989"/>
    </source>
</evidence>
<dbReference type="InterPro" id="IPR000326">
    <property type="entry name" value="PAP2/HPO"/>
</dbReference>
<accession>A0A8I6TFH2</accession>
<evidence type="ECO:0000256" key="3">
    <source>
        <dbReference type="ARBA" id="ARBA00022692"/>
    </source>
</evidence>
<evidence type="ECO:0000256" key="1">
    <source>
        <dbReference type="ARBA" id="ARBA00004141"/>
    </source>
</evidence>
<dbReference type="SMART" id="SM00014">
    <property type="entry name" value="acidPPc"/>
    <property type="match status" value="1"/>
</dbReference>
<reference evidence="8" key="1">
    <citation type="submission" date="2022-01" db="UniProtKB">
        <authorList>
            <consortium name="EnsemblMetazoa"/>
        </authorList>
    </citation>
    <scope>IDENTIFICATION</scope>
</reference>
<feature type="transmembrane region" description="Helical" evidence="6">
    <location>
        <begin position="227"/>
        <end position="248"/>
    </location>
</feature>
<dbReference type="GO" id="GO:0005886">
    <property type="term" value="C:plasma membrane"/>
    <property type="evidence" value="ECO:0007669"/>
    <property type="project" value="TreeGrafter"/>
</dbReference>
<evidence type="ECO:0000256" key="6">
    <source>
        <dbReference type="SAM" id="Phobius"/>
    </source>
</evidence>
<keyword evidence="3 6" id="KW-0812">Transmembrane</keyword>
<dbReference type="Gene3D" id="1.20.144.10">
    <property type="entry name" value="Phosphatidic acid phosphatase type 2/haloperoxidase"/>
    <property type="match status" value="1"/>
</dbReference>
<evidence type="ECO:0000256" key="2">
    <source>
        <dbReference type="ARBA" id="ARBA00008816"/>
    </source>
</evidence>